<evidence type="ECO:0000313" key="1">
    <source>
        <dbReference type="EMBL" id="EDT38087.1"/>
    </source>
</evidence>
<dbReference type="InterPro" id="IPR008964">
    <property type="entry name" value="Invasin/intimin_cell_adhesion"/>
</dbReference>
<comment type="caution">
    <text evidence="1">The sequence shown here is derived from an EMBL/GenBank/DDBJ whole genome shotgun (WGS) entry which is preliminary data.</text>
</comment>
<protein>
    <submittedName>
        <fullName evidence="1">Uncharacterized protein</fullName>
    </submittedName>
</protein>
<reference evidence="1 2" key="1">
    <citation type="submission" date="2008-03" db="EMBL/GenBank/DDBJ databases">
        <title>Sequencing of the draft genome and assembly of Burkholderia ambifaria MEX-5.</title>
        <authorList>
            <consortium name="US DOE Joint Genome Institute (JGI-PGF)"/>
            <person name="Copeland A."/>
            <person name="Lucas S."/>
            <person name="Lapidus A."/>
            <person name="Glavina del Rio T."/>
            <person name="Dalin E."/>
            <person name="Tice H."/>
            <person name="Bruce D."/>
            <person name="Goodwin L."/>
            <person name="Pitluck S."/>
            <person name="Larimer F."/>
            <person name="Land M.L."/>
            <person name="Hauser L."/>
            <person name="Tiedje J."/>
            <person name="Richardson P."/>
        </authorList>
    </citation>
    <scope>NUCLEOTIDE SEQUENCE [LARGE SCALE GENOMIC DNA]</scope>
    <source>
        <strain evidence="1 2">MEX-5</strain>
    </source>
</reference>
<evidence type="ECO:0000313" key="2">
    <source>
        <dbReference type="Proteomes" id="UP000004814"/>
    </source>
</evidence>
<name>B1TEB9_9BURK</name>
<dbReference type="EMBL" id="ABLK01000333">
    <property type="protein sequence ID" value="EDT38087.1"/>
    <property type="molecule type" value="Genomic_DNA"/>
</dbReference>
<sequence>MKWFGITFENRSPFTLKLDEAGVIENTNDGWWEDIPDTIEPYGSIYLEISNDVLSPTDHVSAQIPFMVMGQDALTGEDALFGRIMILANAKKGQAAINGLKVESAPYPKDRKDILMFCDSLEDVGRNNSSENTGTQNYLVYFYSPGVKVYGNEAFYFSWNDHGRGTGSDARINEKGEVELVFKGSVALAKFSKQISYVNLLDAKKYPKQGGKKVLLKDSVEEGATLSSLSFSKKYTGEDIQFDVEFWDPRGITDNKSFRLVRAVSKNFSLKVADDDASTSTHIGSLPGGTTIQVLKSGKPVGAGMPVYCTIDPGTTNLQLAQTVVKTNNDGVVNIFFDDGWESRVGIANITARVLDEGGVAASTTFQRVIFEERRVQISSNEFVTIGAAPFGISAVLLDELGGGAGASPAAGVLVNFRIDSGATGLRLSTDHIKTNKNGLAVVYVEGATAPGTAKVSASADYATSHPEFAICTITVKPKA</sequence>
<proteinExistence type="predicted"/>
<dbReference type="SUPFAM" id="SSF49373">
    <property type="entry name" value="Invasin/intimin cell-adhesion fragments"/>
    <property type="match status" value="1"/>
</dbReference>
<accession>B1TEB9</accession>
<dbReference type="InterPro" id="IPR013783">
    <property type="entry name" value="Ig-like_fold"/>
</dbReference>
<dbReference type="PATRIC" id="fig|396597.7.peg.1353"/>
<gene>
    <name evidence="1" type="ORF">BamMEX5DRAFT_6135</name>
</gene>
<dbReference type="Gene3D" id="2.60.40.10">
    <property type="entry name" value="Immunoglobulins"/>
    <property type="match status" value="1"/>
</dbReference>
<organism evidence="1 2">
    <name type="scientific">Burkholderia ambifaria MEX-5</name>
    <dbReference type="NCBI Taxonomy" id="396597"/>
    <lineage>
        <taxon>Bacteria</taxon>
        <taxon>Pseudomonadati</taxon>
        <taxon>Pseudomonadota</taxon>
        <taxon>Betaproteobacteria</taxon>
        <taxon>Burkholderiales</taxon>
        <taxon>Burkholderiaceae</taxon>
        <taxon>Burkholderia</taxon>
        <taxon>Burkholderia cepacia complex</taxon>
    </lineage>
</organism>
<dbReference type="Proteomes" id="UP000004814">
    <property type="component" value="Unassembled WGS sequence"/>
</dbReference>
<dbReference type="AlphaFoldDB" id="B1TEB9"/>
<dbReference type="RefSeq" id="WP_006761876.1">
    <property type="nucleotide sequence ID" value="NZ_ABLK01000333.1"/>
</dbReference>